<accession>A0A6C0D4P2</accession>
<evidence type="ECO:0000313" key="1">
    <source>
        <dbReference type="EMBL" id="QHT11240.1"/>
    </source>
</evidence>
<dbReference type="InterPro" id="IPR036412">
    <property type="entry name" value="HAD-like_sf"/>
</dbReference>
<dbReference type="SUPFAM" id="SSF56784">
    <property type="entry name" value="HAD-like"/>
    <property type="match status" value="1"/>
</dbReference>
<name>A0A6C0D4P2_9ZZZZ</name>
<dbReference type="AlphaFoldDB" id="A0A6C0D4P2"/>
<protein>
    <submittedName>
        <fullName evidence="1">Uncharacterized protein</fullName>
    </submittedName>
</protein>
<sequence>MDYFSDFSSCDSLDSVYIDTPQELSRENSEEYLDVYKDKYYAKPKYKRTSKAIVFDLDETLGSFNDLYILWTAIQAYSHMVAVPHFNDVLDLFPEFLRYGILPILAYLLKKRSSFMRCYLYTNNQCQHPTWISNITRYFDYKLLVDEPFFDRVICAFKINNEIIEPARTTNRKIHSDFIRCTLLPTNTEICFIDNNYYSGMNSERVYYIQPRSYYHHLSTKQIVNRYVETFASRQSSMSNYLMVFFENQGRMLQGSPTFKELETDIYVTQRLMYHIKEFVFLTQIRKSRTKKAKLKTKLGRQTRKMWATI</sequence>
<dbReference type="EMBL" id="MN739533">
    <property type="protein sequence ID" value="QHT11240.1"/>
    <property type="molecule type" value="Genomic_DNA"/>
</dbReference>
<reference evidence="1" key="1">
    <citation type="journal article" date="2020" name="Nature">
        <title>Giant virus diversity and host interactions through global metagenomics.</title>
        <authorList>
            <person name="Schulz F."/>
            <person name="Roux S."/>
            <person name="Paez-Espino D."/>
            <person name="Jungbluth S."/>
            <person name="Walsh D.A."/>
            <person name="Denef V.J."/>
            <person name="McMahon K.D."/>
            <person name="Konstantinidis K.T."/>
            <person name="Eloe-Fadrosh E.A."/>
            <person name="Kyrpides N.C."/>
            <person name="Woyke T."/>
        </authorList>
    </citation>
    <scope>NUCLEOTIDE SEQUENCE</scope>
    <source>
        <strain evidence="1">GVMAG-M-3300023174-111</strain>
    </source>
</reference>
<organism evidence="1">
    <name type="scientific">viral metagenome</name>
    <dbReference type="NCBI Taxonomy" id="1070528"/>
    <lineage>
        <taxon>unclassified sequences</taxon>
        <taxon>metagenomes</taxon>
        <taxon>organismal metagenomes</taxon>
    </lineage>
</organism>
<proteinExistence type="predicted"/>